<dbReference type="GO" id="GO:0016020">
    <property type="term" value="C:membrane"/>
    <property type="evidence" value="ECO:0007669"/>
    <property type="project" value="UniProtKB-SubCell"/>
</dbReference>
<dbReference type="OrthoDB" id="3257095at2759"/>
<feature type="transmembrane region" description="Helical" evidence="6">
    <location>
        <begin position="103"/>
        <end position="123"/>
    </location>
</feature>
<keyword evidence="5 6" id="KW-0472">Membrane</keyword>
<dbReference type="STRING" id="329885.A0A4U0UVB4"/>
<evidence type="ECO:0000256" key="6">
    <source>
        <dbReference type="SAM" id="Phobius"/>
    </source>
</evidence>
<name>A0A4U0UVB4_9PEZI</name>
<dbReference type="GO" id="GO:0022857">
    <property type="term" value="F:transmembrane transporter activity"/>
    <property type="evidence" value="ECO:0007669"/>
    <property type="project" value="InterPro"/>
</dbReference>
<evidence type="ECO:0000313" key="8">
    <source>
        <dbReference type="Proteomes" id="UP000310066"/>
    </source>
</evidence>
<feature type="transmembrane region" description="Helical" evidence="6">
    <location>
        <begin position="158"/>
        <end position="183"/>
    </location>
</feature>
<dbReference type="Pfam" id="PF13520">
    <property type="entry name" value="AA_permease_2"/>
    <property type="match status" value="1"/>
</dbReference>
<evidence type="ECO:0000313" key="7">
    <source>
        <dbReference type="EMBL" id="TKA40030.1"/>
    </source>
</evidence>
<sequence>MAVGFGSSDSKGSARARVGNYSGYDGNDNGHVNGNGGTVASHVEPKYGGTAADQRDMQEMGRVQELRRNFKFMSVLGFGTTLIGTWNFFLGLIAFGLTDGGTAGLIYGFIICLAGFFCVYLSIAEMASMAPTSGGQYHWVSEFAPTSLRKYLSYISGYLVAVGWQGSVCGTAFLAGTIIQGLAILNDATYSPQPYQGTLLVWAVMVFCVFFNIFLAKRLPFVEGVLLIIYVIGFFVIIIPLWVLAPRSPASEVFTTFNNEGGWSSTGVAVMVGLGGVVPSLAGYDCAVHMAEEIKDSSKTLPQAIVFGVAVNGLMGLIMVITMCFTLGDTTSILATPTGYPFIQVFFNATNSYPATNTMTAIVVIVFISAVISEIATSSRQLWSFARDGGLPFSRWIAKVCRAPGSPPPSHQARPQLTHTVFQINHNANIPLNAVLVSLGITVLVSLINLGSTVALNAINSVTISALMSSYILTISCVVYRRLSGQPLPSRRWSLGRAGMPINIAALVFLTPLFVFAFFPLATPVTPASMNWGIAMFGGVIVLATIYYAIEGRKSYTPPVMLLQREHYEM</sequence>
<keyword evidence="4 6" id="KW-1133">Transmembrane helix</keyword>
<dbReference type="PANTHER" id="PTHR45649">
    <property type="entry name" value="AMINO-ACID PERMEASE BAT1"/>
    <property type="match status" value="1"/>
</dbReference>
<accession>A0A4U0UVB4</accession>
<feature type="transmembrane region" description="Helical" evidence="6">
    <location>
        <begin position="458"/>
        <end position="480"/>
    </location>
</feature>
<evidence type="ECO:0008006" key="9">
    <source>
        <dbReference type="Google" id="ProtNLM"/>
    </source>
</evidence>
<evidence type="ECO:0000256" key="2">
    <source>
        <dbReference type="ARBA" id="ARBA00022448"/>
    </source>
</evidence>
<dbReference type="Proteomes" id="UP000310066">
    <property type="component" value="Unassembled WGS sequence"/>
</dbReference>
<dbReference type="PANTHER" id="PTHR45649:SF41">
    <property type="entry name" value="TRANSPORTER, PUTATIVE (EUROFUNG)-RELATED"/>
    <property type="match status" value="1"/>
</dbReference>
<evidence type="ECO:0000256" key="1">
    <source>
        <dbReference type="ARBA" id="ARBA00004141"/>
    </source>
</evidence>
<keyword evidence="2" id="KW-0813">Transport</keyword>
<feature type="transmembrane region" description="Helical" evidence="6">
    <location>
        <begin position="265"/>
        <end position="284"/>
    </location>
</feature>
<evidence type="ECO:0000256" key="5">
    <source>
        <dbReference type="ARBA" id="ARBA00023136"/>
    </source>
</evidence>
<organism evidence="7 8">
    <name type="scientific">Friedmanniomyces endolithicus</name>
    <dbReference type="NCBI Taxonomy" id="329885"/>
    <lineage>
        <taxon>Eukaryota</taxon>
        <taxon>Fungi</taxon>
        <taxon>Dikarya</taxon>
        <taxon>Ascomycota</taxon>
        <taxon>Pezizomycotina</taxon>
        <taxon>Dothideomycetes</taxon>
        <taxon>Dothideomycetidae</taxon>
        <taxon>Mycosphaerellales</taxon>
        <taxon>Teratosphaeriaceae</taxon>
        <taxon>Friedmanniomyces</taxon>
    </lineage>
</organism>
<comment type="subcellular location">
    <subcellularLocation>
        <location evidence="1">Membrane</location>
        <topology evidence="1">Multi-pass membrane protein</topology>
    </subcellularLocation>
</comment>
<evidence type="ECO:0000256" key="3">
    <source>
        <dbReference type="ARBA" id="ARBA00022692"/>
    </source>
</evidence>
<dbReference type="PIRSF" id="PIRSF006060">
    <property type="entry name" value="AA_transporter"/>
    <property type="match status" value="1"/>
</dbReference>
<dbReference type="EMBL" id="NAJP01000035">
    <property type="protein sequence ID" value="TKA40030.1"/>
    <property type="molecule type" value="Genomic_DNA"/>
</dbReference>
<evidence type="ECO:0000256" key="4">
    <source>
        <dbReference type="ARBA" id="ARBA00022989"/>
    </source>
</evidence>
<dbReference type="Gene3D" id="1.20.1740.10">
    <property type="entry name" value="Amino acid/polyamine transporter I"/>
    <property type="match status" value="1"/>
</dbReference>
<feature type="transmembrane region" description="Helical" evidence="6">
    <location>
        <begin position="195"/>
        <end position="215"/>
    </location>
</feature>
<feature type="transmembrane region" description="Helical" evidence="6">
    <location>
        <begin position="432"/>
        <end position="452"/>
    </location>
</feature>
<feature type="transmembrane region" description="Helical" evidence="6">
    <location>
        <begin position="358"/>
        <end position="377"/>
    </location>
</feature>
<dbReference type="InterPro" id="IPR002293">
    <property type="entry name" value="AA/rel_permease1"/>
</dbReference>
<protein>
    <recommendedName>
        <fullName evidence="9">Choline transport protein</fullName>
    </recommendedName>
</protein>
<reference evidence="7 8" key="1">
    <citation type="submission" date="2017-03" db="EMBL/GenBank/DDBJ databases">
        <title>Genomes of endolithic fungi from Antarctica.</title>
        <authorList>
            <person name="Coleine C."/>
            <person name="Masonjones S."/>
            <person name="Stajich J.E."/>
        </authorList>
    </citation>
    <scope>NUCLEOTIDE SEQUENCE [LARGE SCALE GENOMIC DNA]</scope>
    <source>
        <strain evidence="7 8">CCFEE 5311</strain>
    </source>
</reference>
<keyword evidence="3 6" id="KW-0812">Transmembrane</keyword>
<proteinExistence type="predicted"/>
<feature type="transmembrane region" description="Helical" evidence="6">
    <location>
        <begin position="227"/>
        <end position="245"/>
    </location>
</feature>
<dbReference type="AlphaFoldDB" id="A0A4U0UVB4"/>
<feature type="transmembrane region" description="Helical" evidence="6">
    <location>
        <begin position="529"/>
        <end position="550"/>
    </location>
</feature>
<comment type="caution">
    <text evidence="7">The sequence shown here is derived from an EMBL/GenBank/DDBJ whole genome shotgun (WGS) entry which is preliminary data.</text>
</comment>
<feature type="transmembrane region" description="Helical" evidence="6">
    <location>
        <begin position="305"/>
        <end position="328"/>
    </location>
</feature>
<feature type="transmembrane region" description="Helical" evidence="6">
    <location>
        <begin position="501"/>
        <end position="523"/>
    </location>
</feature>
<feature type="transmembrane region" description="Helical" evidence="6">
    <location>
        <begin position="72"/>
        <end position="97"/>
    </location>
</feature>
<gene>
    <name evidence="7" type="ORF">B0A54_08818</name>
</gene>